<dbReference type="AlphaFoldDB" id="A0A4S5EQP9"/>
<reference evidence="1 2" key="1">
    <citation type="submission" date="2019-04" db="EMBL/GenBank/DDBJ databases">
        <title>Draft genome sequences for three unisolated Alnus-infective Frankia Sp+ strains, AgTrS, AiOr and AvVan, the first sequenced Frankia strains able to sporulate in-planta.</title>
        <authorList>
            <person name="Bethencourt L."/>
            <person name="Vautrin F."/>
            <person name="Taib N."/>
            <person name="Dubost A."/>
            <person name="Castro-Garcia L."/>
            <person name="Imbaud O."/>
            <person name="Abrouk D."/>
            <person name="Fournier P."/>
            <person name="Briolay J."/>
            <person name="Nguyen A."/>
            <person name="Normand P."/>
            <person name="Fernandez M.P."/>
            <person name="Brochier-Armanet C."/>
            <person name="Herrera-Belaroussi A."/>
        </authorList>
    </citation>
    <scope>NUCLEOTIDE SEQUENCE [LARGE SCALE GENOMIC DNA]</scope>
    <source>
        <strain evidence="1 2">AvVan</strain>
    </source>
</reference>
<keyword evidence="2" id="KW-1185">Reference proteome</keyword>
<dbReference type="PROSITE" id="PS51257">
    <property type="entry name" value="PROKAR_LIPOPROTEIN"/>
    <property type="match status" value="1"/>
</dbReference>
<proteinExistence type="predicted"/>
<dbReference type="SUPFAM" id="SSF55298">
    <property type="entry name" value="YjgF-like"/>
    <property type="match status" value="1"/>
</dbReference>
<dbReference type="Gene3D" id="3.30.1330.40">
    <property type="entry name" value="RutC-like"/>
    <property type="match status" value="1"/>
</dbReference>
<sequence length="131" mass="13905">MITRVPGQLPSISGAACHGDLVVTSGVICPDLLLPGMTPATTPDIRRQLDGALQALRDVLREAGSDLQYALRVEAYLARPADFPLWDSAFAAAWPAHPPARTTLVTGFALPVVLVELQAIAVRAPAEVRTQ</sequence>
<accession>A0A4S5EQP9</accession>
<evidence type="ECO:0000313" key="2">
    <source>
        <dbReference type="Proteomes" id="UP000305282"/>
    </source>
</evidence>
<dbReference type="EMBL" id="SSXH01000197">
    <property type="protein sequence ID" value="THJ74668.1"/>
    <property type="molecule type" value="Genomic_DNA"/>
</dbReference>
<comment type="caution">
    <text evidence="1">The sequence shown here is derived from an EMBL/GenBank/DDBJ whole genome shotgun (WGS) entry which is preliminary data.</text>
</comment>
<dbReference type="RefSeq" id="WP_136447934.1">
    <property type="nucleotide sequence ID" value="NZ_SSXH01000197.1"/>
</dbReference>
<dbReference type="Proteomes" id="UP000305282">
    <property type="component" value="Unassembled WGS sequence"/>
</dbReference>
<name>A0A4S5EQP9_9ACTN</name>
<dbReference type="OrthoDB" id="9803101at2"/>
<dbReference type="CDD" id="cd00448">
    <property type="entry name" value="YjgF_YER057c_UK114_family"/>
    <property type="match status" value="1"/>
</dbReference>
<dbReference type="InterPro" id="IPR035959">
    <property type="entry name" value="RutC-like_sf"/>
</dbReference>
<gene>
    <name evidence="1" type="ORF">E7Y31_10050</name>
</gene>
<organism evidence="1 2">
    <name type="scientific">Candidatus Frankia alpina</name>
    <dbReference type="NCBI Taxonomy" id="2699483"/>
    <lineage>
        <taxon>Bacteria</taxon>
        <taxon>Bacillati</taxon>
        <taxon>Actinomycetota</taxon>
        <taxon>Actinomycetes</taxon>
        <taxon>Frankiales</taxon>
        <taxon>Frankiaceae</taxon>
        <taxon>Frankia</taxon>
    </lineage>
</organism>
<protein>
    <submittedName>
        <fullName evidence="1">RidA family protein</fullName>
    </submittedName>
</protein>
<dbReference type="Pfam" id="PF01042">
    <property type="entry name" value="Ribonuc_L-PSP"/>
    <property type="match status" value="1"/>
</dbReference>
<evidence type="ECO:0000313" key="1">
    <source>
        <dbReference type="EMBL" id="THJ74668.1"/>
    </source>
</evidence>
<dbReference type="InterPro" id="IPR006175">
    <property type="entry name" value="YjgF/YER057c/UK114"/>
</dbReference>